<name>A0A2N9F0S6_FAGSY</name>
<gene>
    <name evidence="2" type="ORF">FSB_LOCUS8595</name>
</gene>
<sequence>MASSSGGPDPLVALHFHDFRAERMQHWWDLLEGDDRASIKSTFGKFSVPHVAPCGPWLARGSHLLLGPFPLLFLNWGDGSGSYFGGLILWEISLRAAKAGDSFGLIPSRSPSQETGRGGPDVLCAVSSAVVLQSSVAFLPSPDSLLPYKAHMWKLWTHYSHFDGMPLLGMWGCTGCYPGLALRQFGGLQYLPRLGDLSLVTFDYVSGGDMWKLLSLAKDIWVGRCSEVVFVEDGLSADSSVTAEFVEWREGWSPSFTPRPTVQPGVSHSSVPPSLRVSATTGQSERVTDLERELEEARVELATLRLARASKREEFAARVESMQSHPHDIVALRRALDESEASLTAARTSIGAMRVQISVLQGDNAVLLTEMDLVYDALKSDASWLNRKGVPVVRALHQATRVVDSLGARARTILEEHDEGDPAFPLPWGDSAWRPAYVLVIS</sequence>
<dbReference type="EMBL" id="OIVN01000467">
    <property type="protein sequence ID" value="SPC80713.1"/>
    <property type="molecule type" value="Genomic_DNA"/>
</dbReference>
<dbReference type="AlphaFoldDB" id="A0A2N9F0S6"/>
<accession>A0A2N9F0S6</accession>
<organism evidence="2">
    <name type="scientific">Fagus sylvatica</name>
    <name type="common">Beechnut</name>
    <dbReference type="NCBI Taxonomy" id="28930"/>
    <lineage>
        <taxon>Eukaryota</taxon>
        <taxon>Viridiplantae</taxon>
        <taxon>Streptophyta</taxon>
        <taxon>Embryophyta</taxon>
        <taxon>Tracheophyta</taxon>
        <taxon>Spermatophyta</taxon>
        <taxon>Magnoliopsida</taxon>
        <taxon>eudicotyledons</taxon>
        <taxon>Gunneridae</taxon>
        <taxon>Pentapetalae</taxon>
        <taxon>rosids</taxon>
        <taxon>fabids</taxon>
        <taxon>Fagales</taxon>
        <taxon>Fagaceae</taxon>
        <taxon>Fagus</taxon>
    </lineage>
</organism>
<evidence type="ECO:0000256" key="1">
    <source>
        <dbReference type="SAM" id="MobiDB-lite"/>
    </source>
</evidence>
<feature type="region of interest" description="Disordered" evidence="1">
    <location>
        <begin position="257"/>
        <end position="282"/>
    </location>
</feature>
<reference evidence="2" key="1">
    <citation type="submission" date="2018-02" db="EMBL/GenBank/DDBJ databases">
        <authorList>
            <person name="Cohen D.B."/>
            <person name="Kent A.D."/>
        </authorList>
    </citation>
    <scope>NUCLEOTIDE SEQUENCE</scope>
</reference>
<evidence type="ECO:0000313" key="2">
    <source>
        <dbReference type="EMBL" id="SPC80713.1"/>
    </source>
</evidence>
<proteinExistence type="predicted"/>
<protein>
    <submittedName>
        <fullName evidence="2">Uncharacterized protein</fullName>
    </submittedName>
</protein>